<sequence>MMSPLPEKLPRWRSVLFVPAQVKRYVDAAHTRGADAVQLDLEDSVPPDGKEAARAGLGAAIAQIGEHPVDVLVRINRDLRNTVRDLECAVVAGVSAISLPKVQGADHLRLIDELMTELERERSLPVGGIRLIAMVETLDALAGMVDIARACPRLAGLTLGSEDLSADGGFEPTPDNLFHPCQRLVFAAKAAGLQAYGFPGSIAEFGDLDAYRQQVQQGRSMGFEGSYCIHPKQVDILNQVFQPTAEEVAQAQRVLAAYEVAMAENRGAATLDGKMIDLPVVQRARMVLGR</sequence>
<name>A0A0J7JDT5_9GAMM</name>
<gene>
    <name evidence="7" type="ORF">Msub_12195</name>
</gene>
<dbReference type="EC" id="4.1.3.34" evidence="7"/>
<feature type="binding site" evidence="5">
    <location>
        <position position="163"/>
    </location>
    <ligand>
        <name>Mg(2+)</name>
        <dbReference type="ChEBI" id="CHEBI:18420"/>
    </ligand>
</feature>
<dbReference type="InterPro" id="IPR005000">
    <property type="entry name" value="Aldolase/citrate-lyase_domain"/>
</dbReference>
<evidence type="ECO:0000256" key="5">
    <source>
        <dbReference type="PIRSR" id="PIRSR015582-2"/>
    </source>
</evidence>
<dbReference type="EMBL" id="LFBU01000001">
    <property type="protein sequence ID" value="KMQ75986.1"/>
    <property type="molecule type" value="Genomic_DNA"/>
</dbReference>
<accession>A0A0J7JDT5</accession>
<comment type="cofactor">
    <cofactor evidence="1">
        <name>Mg(2+)</name>
        <dbReference type="ChEBI" id="CHEBI:18420"/>
    </cofactor>
</comment>
<evidence type="ECO:0000313" key="8">
    <source>
        <dbReference type="Proteomes" id="UP000036102"/>
    </source>
</evidence>
<protein>
    <submittedName>
        <fullName evidence="7">Citrate lyase beta subunit</fullName>
        <ecNumber evidence="7">4.1.3.34</ecNumber>
        <ecNumber evidence="7">4.1.3.6</ecNumber>
    </submittedName>
</protein>
<dbReference type="InterPro" id="IPR011206">
    <property type="entry name" value="Citrate_lyase_beta/mcl1/mcl2"/>
</dbReference>
<comment type="caution">
    <text evidence="7">The sequence shown here is derived from an EMBL/GenBank/DDBJ whole genome shotgun (WGS) entry which is preliminary data.</text>
</comment>
<dbReference type="PIRSF" id="PIRSF015582">
    <property type="entry name" value="Cit_lyase_B"/>
    <property type="match status" value="1"/>
</dbReference>
<feature type="binding site" evidence="4">
    <location>
        <position position="74"/>
    </location>
    <ligand>
        <name>substrate</name>
    </ligand>
</feature>
<proteinExistence type="predicted"/>
<keyword evidence="8" id="KW-1185">Reference proteome</keyword>
<dbReference type="RefSeq" id="WP_197083816.1">
    <property type="nucleotide sequence ID" value="NZ_LFBU01000001.1"/>
</dbReference>
<evidence type="ECO:0000259" key="6">
    <source>
        <dbReference type="Pfam" id="PF03328"/>
    </source>
</evidence>
<dbReference type="EC" id="4.1.3.6" evidence="7"/>
<dbReference type="SUPFAM" id="SSF51621">
    <property type="entry name" value="Phosphoenolpyruvate/pyruvate domain"/>
    <property type="match status" value="1"/>
</dbReference>
<dbReference type="InterPro" id="IPR015813">
    <property type="entry name" value="Pyrv/PenolPyrv_kinase-like_dom"/>
</dbReference>
<dbReference type="GO" id="GO:0000287">
    <property type="term" value="F:magnesium ion binding"/>
    <property type="evidence" value="ECO:0007669"/>
    <property type="project" value="TreeGrafter"/>
</dbReference>
<dbReference type="GO" id="GO:0006107">
    <property type="term" value="P:oxaloacetate metabolic process"/>
    <property type="evidence" value="ECO:0007669"/>
    <property type="project" value="TreeGrafter"/>
</dbReference>
<reference evidence="7 8" key="1">
    <citation type="submission" date="2015-06" db="EMBL/GenBank/DDBJ databases">
        <title>Marinobacter subterrani, a genetically tractable neutrophilic iron-oxidizing strain isolated from the Soudan Iron Mine.</title>
        <authorList>
            <person name="Bonis B.M."/>
            <person name="Gralnick J.A."/>
        </authorList>
    </citation>
    <scope>NUCLEOTIDE SEQUENCE [LARGE SCALE GENOMIC DNA]</scope>
    <source>
        <strain evidence="7 8">JG233</strain>
    </source>
</reference>
<dbReference type="Proteomes" id="UP000036102">
    <property type="component" value="Unassembled WGS sequence"/>
</dbReference>
<evidence type="ECO:0000256" key="2">
    <source>
        <dbReference type="ARBA" id="ARBA00022723"/>
    </source>
</evidence>
<dbReference type="GO" id="GO:0008815">
    <property type="term" value="F:citrate (pro-3S)-lyase activity"/>
    <property type="evidence" value="ECO:0007669"/>
    <property type="project" value="UniProtKB-EC"/>
</dbReference>
<evidence type="ECO:0000256" key="4">
    <source>
        <dbReference type="PIRSR" id="PIRSR015582-1"/>
    </source>
</evidence>
<keyword evidence="3 5" id="KW-0460">Magnesium</keyword>
<keyword evidence="7" id="KW-0456">Lyase</keyword>
<dbReference type="STRING" id="1658765.Msub_12195"/>
<dbReference type="PATRIC" id="fig|1658765.3.peg.2200"/>
<feature type="domain" description="HpcH/HpaI aldolase/citrate lyase" evidence="6">
    <location>
        <begin position="13"/>
        <end position="231"/>
    </location>
</feature>
<feature type="binding site" evidence="5">
    <location>
        <position position="136"/>
    </location>
    <ligand>
        <name>Mg(2+)</name>
        <dbReference type="ChEBI" id="CHEBI:18420"/>
    </ligand>
</feature>
<evidence type="ECO:0000256" key="3">
    <source>
        <dbReference type="ARBA" id="ARBA00022842"/>
    </source>
</evidence>
<organism evidence="7 8">
    <name type="scientific">Marinobacter subterrani</name>
    <dbReference type="NCBI Taxonomy" id="1658765"/>
    <lineage>
        <taxon>Bacteria</taxon>
        <taxon>Pseudomonadati</taxon>
        <taxon>Pseudomonadota</taxon>
        <taxon>Gammaproteobacteria</taxon>
        <taxon>Pseudomonadales</taxon>
        <taxon>Marinobacteraceae</taxon>
        <taxon>Marinobacter</taxon>
    </lineage>
</organism>
<dbReference type="GO" id="GO:0008816">
    <property type="term" value="F:citryl-CoA lyase activity"/>
    <property type="evidence" value="ECO:0007669"/>
    <property type="project" value="UniProtKB-EC"/>
</dbReference>
<dbReference type="InterPro" id="IPR040442">
    <property type="entry name" value="Pyrv_kinase-like_dom_sf"/>
</dbReference>
<evidence type="ECO:0000313" key="7">
    <source>
        <dbReference type="EMBL" id="KMQ75986.1"/>
    </source>
</evidence>
<dbReference type="PANTHER" id="PTHR32308:SF10">
    <property type="entry name" value="CITRATE LYASE SUBUNIT BETA"/>
    <property type="match status" value="1"/>
</dbReference>
<keyword evidence="2 5" id="KW-0479">Metal-binding</keyword>
<dbReference type="PANTHER" id="PTHR32308">
    <property type="entry name" value="LYASE BETA SUBUNIT, PUTATIVE (AFU_ORTHOLOGUE AFUA_4G13030)-RELATED"/>
    <property type="match status" value="1"/>
</dbReference>
<dbReference type="AlphaFoldDB" id="A0A0J7JDT5"/>
<feature type="binding site" evidence="4">
    <location>
        <position position="136"/>
    </location>
    <ligand>
        <name>substrate</name>
    </ligand>
</feature>
<dbReference type="Pfam" id="PF03328">
    <property type="entry name" value="HpcH_HpaI"/>
    <property type="match status" value="1"/>
</dbReference>
<evidence type="ECO:0000256" key="1">
    <source>
        <dbReference type="ARBA" id="ARBA00001946"/>
    </source>
</evidence>
<dbReference type="Gene3D" id="3.20.20.60">
    <property type="entry name" value="Phosphoenolpyruvate-binding domains"/>
    <property type="match status" value="1"/>
</dbReference>